<dbReference type="InterPro" id="IPR003593">
    <property type="entry name" value="AAA+_ATPase"/>
</dbReference>
<protein>
    <submittedName>
        <fullName evidence="10">ATP-binding cassette subfamily B protein</fullName>
    </submittedName>
</protein>
<gene>
    <name evidence="10" type="ORF">DFR76_107170</name>
</gene>
<dbReference type="GO" id="GO:0005524">
    <property type="term" value="F:ATP binding"/>
    <property type="evidence" value="ECO:0007669"/>
    <property type="project" value="UniProtKB-KW"/>
</dbReference>
<keyword evidence="3" id="KW-0547">Nucleotide-binding</keyword>
<feature type="transmembrane region" description="Helical" evidence="7">
    <location>
        <begin position="316"/>
        <end position="340"/>
    </location>
</feature>
<dbReference type="GO" id="GO:0005886">
    <property type="term" value="C:plasma membrane"/>
    <property type="evidence" value="ECO:0007669"/>
    <property type="project" value="UniProtKB-SubCell"/>
</dbReference>
<name>A0A370I663_9NOCA</name>
<dbReference type="Gene3D" id="3.40.50.300">
    <property type="entry name" value="P-loop containing nucleotide triphosphate hydrolases"/>
    <property type="match status" value="1"/>
</dbReference>
<dbReference type="InterPro" id="IPR011527">
    <property type="entry name" value="ABC1_TM_dom"/>
</dbReference>
<evidence type="ECO:0000259" key="8">
    <source>
        <dbReference type="PROSITE" id="PS50893"/>
    </source>
</evidence>
<dbReference type="PANTHER" id="PTHR43394:SF1">
    <property type="entry name" value="ATP-BINDING CASSETTE SUB-FAMILY B MEMBER 10, MITOCHONDRIAL"/>
    <property type="match status" value="1"/>
</dbReference>
<dbReference type="AlphaFoldDB" id="A0A370I663"/>
<evidence type="ECO:0000313" key="10">
    <source>
        <dbReference type="EMBL" id="RDI64794.1"/>
    </source>
</evidence>
<feature type="transmembrane region" description="Helical" evidence="7">
    <location>
        <begin position="155"/>
        <end position="177"/>
    </location>
</feature>
<dbReference type="Pfam" id="PF00005">
    <property type="entry name" value="ABC_tran"/>
    <property type="match status" value="1"/>
</dbReference>
<dbReference type="InterPro" id="IPR039421">
    <property type="entry name" value="Type_1_exporter"/>
</dbReference>
<accession>A0A370I663</accession>
<evidence type="ECO:0000256" key="1">
    <source>
        <dbReference type="ARBA" id="ARBA00004651"/>
    </source>
</evidence>
<evidence type="ECO:0000256" key="4">
    <source>
        <dbReference type="ARBA" id="ARBA00022840"/>
    </source>
</evidence>
<evidence type="ECO:0000256" key="5">
    <source>
        <dbReference type="ARBA" id="ARBA00022989"/>
    </source>
</evidence>
<keyword evidence="6 7" id="KW-0472">Membrane</keyword>
<evidence type="ECO:0000256" key="2">
    <source>
        <dbReference type="ARBA" id="ARBA00022692"/>
    </source>
</evidence>
<dbReference type="InterPro" id="IPR036640">
    <property type="entry name" value="ABC1_TM_sf"/>
</dbReference>
<keyword evidence="11" id="KW-1185">Reference proteome</keyword>
<dbReference type="PRINTS" id="PR01896">
    <property type="entry name" value="TAP1PROTEIN"/>
</dbReference>
<dbReference type="SUPFAM" id="SSF52540">
    <property type="entry name" value="P-loop containing nucleoside triphosphate hydrolases"/>
    <property type="match status" value="1"/>
</dbReference>
<dbReference type="SMART" id="SM00382">
    <property type="entry name" value="AAA"/>
    <property type="match status" value="1"/>
</dbReference>
<organism evidence="10 11">
    <name type="scientific">Nocardia pseudobrasiliensis</name>
    <dbReference type="NCBI Taxonomy" id="45979"/>
    <lineage>
        <taxon>Bacteria</taxon>
        <taxon>Bacillati</taxon>
        <taxon>Actinomycetota</taxon>
        <taxon>Actinomycetes</taxon>
        <taxon>Mycobacteriales</taxon>
        <taxon>Nocardiaceae</taxon>
        <taxon>Nocardia</taxon>
    </lineage>
</organism>
<dbReference type="PROSITE" id="PS50893">
    <property type="entry name" value="ABC_TRANSPORTER_2"/>
    <property type="match status" value="1"/>
</dbReference>
<dbReference type="InterPro" id="IPR027417">
    <property type="entry name" value="P-loop_NTPase"/>
</dbReference>
<dbReference type="Proteomes" id="UP000254869">
    <property type="component" value="Unassembled WGS sequence"/>
</dbReference>
<proteinExistence type="predicted"/>
<dbReference type="InterPro" id="IPR003439">
    <property type="entry name" value="ABC_transporter-like_ATP-bd"/>
</dbReference>
<dbReference type="GO" id="GO:0015421">
    <property type="term" value="F:ABC-type oligopeptide transporter activity"/>
    <property type="evidence" value="ECO:0007669"/>
    <property type="project" value="TreeGrafter"/>
</dbReference>
<feature type="transmembrane region" description="Helical" evidence="7">
    <location>
        <begin position="44"/>
        <end position="65"/>
    </location>
</feature>
<feature type="domain" description="ABC transporter" evidence="8">
    <location>
        <begin position="363"/>
        <end position="601"/>
    </location>
</feature>
<keyword evidence="4 10" id="KW-0067">ATP-binding</keyword>
<dbReference type="PROSITE" id="PS50929">
    <property type="entry name" value="ABC_TM1F"/>
    <property type="match status" value="1"/>
</dbReference>
<feature type="transmembrane region" description="Helical" evidence="7">
    <location>
        <begin position="85"/>
        <end position="105"/>
    </location>
</feature>
<dbReference type="GO" id="GO:0016887">
    <property type="term" value="F:ATP hydrolysis activity"/>
    <property type="evidence" value="ECO:0007669"/>
    <property type="project" value="InterPro"/>
</dbReference>
<feature type="transmembrane region" description="Helical" evidence="7">
    <location>
        <begin position="183"/>
        <end position="203"/>
    </location>
</feature>
<keyword evidence="2 7" id="KW-0812">Transmembrane</keyword>
<sequence>MVDDQVRLVKALYSGPEHRLPLVETVGVVGFAWGLALQADRARFVLVIVLQLVQSLGLGAGLLALRSVLGGVVSTNGALHLSTVASGLITIALISLGSTTIGLMSSTLRQVLDLKTSALASDRVAQAVTAADLRMFDDSAFHDRVDQAVWAARDYAAHLTTLTIMVATTVLRLLGVIAAVALMAWWLLPMLLIAAAPAIQVAVQRQRGDFSMRLELMENRRMLEYLLRLLTDRDTAKEVRAFDLADPLRQRMAARYAIAIDTERRFTRTFLWREIRARLFGALVLVGLVAAVLALADTGHLNSATAITTLGGAYLLYGQLNALTGASGAVGSPVLFVGALRSFIRIPSAPGRSVPTESSFTTLTADHITFTYPAADTPVLHDVCIELPAGQVIALVGENGSGKTTLAKILTGLYQPSAGTLLWDGEPIDDTARLRAVSTVLFQDFVRYKLTGAENIGLGRPDRLDNQQAIREAATTAGAHEFLAALPKSYQTILSTEFSDGVDLSTGQWQRVALARAYLRDAPLVVLDEPTAALDPKAEADLFTHIRGLYAGRTVLLITHRFATVRHADQIHVLDHGRITEHGTHSELLAHEGAYADLFRTQAAAYLDPAVNQ</sequence>
<evidence type="ECO:0000256" key="3">
    <source>
        <dbReference type="ARBA" id="ARBA00022741"/>
    </source>
</evidence>
<evidence type="ECO:0000313" key="11">
    <source>
        <dbReference type="Proteomes" id="UP000254869"/>
    </source>
</evidence>
<comment type="caution">
    <text evidence="10">The sequence shown here is derived from an EMBL/GenBank/DDBJ whole genome shotgun (WGS) entry which is preliminary data.</text>
</comment>
<feature type="transmembrane region" description="Helical" evidence="7">
    <location>
        <begin position="20"/>
        <end position="37"/>
    </location>
</feature>
<evidence type="ECO:0000259" key="9">
    <source>
        <dbReference type="PROSITE" id="PS50929"/>
    </source>
</evidence>
<evidence type="ECO:0000256" key="6">
    <source>
        <dbReference type="ARBA" id="ARBA00023136"/>
    </source>
</evidence>
<keyword evidence="5 7" id="KW-1133">Transmembrane helix</keyword>
<feature type="transmembrane region" description="Helical" evidence="7">
    <location>
        <begin position="275"/>
        <end position="296"/>
    </location>
</feature>
<evidence type="ECO:0000256" key="7">
    <source>
        <dbReference type="SAM" id="Phobius"/>
    </source>
</evidence>
<reference evidence="10 11" key="1">
    <citation type="submission" date="2018-07" db="EMBL/GenBank/DDBJ databases">
        <title>Genomic Encyclopedia of Type Strains, Phase IV (KMG-IV): sequencing the most valuable type-strain genomes for metagenomic binning, comparative biology and taxonomic classification.</title>
        <authorList>
            <person name="Goeker M."/>
        </authorList>
    </citation>
    <scope>NUCLEOTIDE SEQUENCE [LARGE SCALE GENOMIC DNA]</scope>
    <source>
        <strain evidence="10 11">DSM 44290</strain>
    </source>
</reference>
<comment type="subcellular location">
    <subcellularLocation>
        <location evidence="1">Cell membrane</location>
        <topology evidence="1">Multi-pass membrane protein</topology>
    </subcellularLocation>
</comment>
<feature type="domain" description="ABC transmembrane type-1" evidence="9">
    <location>
        <begin position="45"/>
        <end position="332"/>
    </location>
</feature>
<dbReference type="STRING" id="1210086.GCA_001613105_02406"/>
<dbReference type="SUPFAM" id="SSF90123">
    <property type="entry name" value="ABC transporter transmembrane region"/>
    <property type="match status" value="1"/>
</dbReference>
<dbReference type="Gene3D" id="1.20.1560.10">
    <property type="entry name" value="ABC transporter type 1, transmembrane domain"/>
    <property type="match status" value="1"/>
</dbReference>
<dbReference type="PANTHER" id="PTHR43394">
    <property type="entry name" value="ATP-DEPENDENT PERMEASE MDL1, MITOCHONDRIAL"/>
    <property type="match status" value="1"/>
</dbReference>
<dbReference type="EMBL" id="QQBC01000007">
    <property type="protein sequence ID" value="RDI64794.1"/>
    <property type="molecule type" value="Genomic_DNA"/>
</dbReference>